<evidence type="ECO:0000256" key="1">
    <source>
        <dbReference type="SAM" id="SignalP"/>
    </source>
</evidence>
<organism evidence="2 3">
    <name type="scientific">Anaeromyxobacter dehalogenans (strain 2CP-C)</name>
    <dbReference type="NCBI Taxonomy" id="290397"/>
    <lineage>
        <taxon>Bacteria</taxon>
        <taxon>Pseudomonadati</taxon>
        <taxon>Myxococcota</taxon>
        <taxon>Myxococcia</taxon>
        <taxon>Myxococcales</taxon>
        <taxon>Cystobacterineae</taxon>
        <taxon>Anaeromyxobacteraceae</taxon>
        <taxon>Anaeromyxobacter</taxon>
    </lineage>
</organism>
<feature type="chain" id="PRO_5004209776" description="DUF3187 family protein" evidence="1">
    <location>
        <begin position="28"/>
        <end position="379"/>
    </location>
</feature>
<dbReference type="OrthoDB" id="9918705at2"/>
<reference evidence="2 3" key="1">
    <citation type="submission" date="2006-01" db="EMBL/GenBank/DDBJ databases">
        <title>Complete sequence of Anaeromyxobacter dehalogenans 2CP-C.</title>
        <authorList>
            <consortium name="US DOE Joint Genome Institute"/>
            <person name="Copeland A."/>
            <person name="Lucas S."/>
            <person name="Lapidus A."/>
            <person name="Barry K."/>
            <person name="Detter J.C."/>
            <person name="Glavina T."/>
            <person name="Hammon N."/>
            <person name="Israni S."/>
            <person name="Pitluck S."/>
            <person name="Brettin T."/>
            <person name="Bruce D."/>
            <person name="Han C."/>
            <person name="Tapia R."/>
            <person name="Gilna P."/>
            <person name="Kiss H."/>
            <person name="Schmutz J."/>
            <person name="Larimer F."/>
            <person name="Land M."/>
            <person name="Kyrpides N."/>
            <person name="Anderson I."/>
            <person name="Sanford R.A."/>
            <person name="Ritalahti K.M."/>
            <person name="Thomas H.S."/>
            <person name="Kirby J.R."/>
            <person name="Zhulin I.B."/>
            <person name="Loeffler F.E."/>
            <person name="Richardson P."/>
        </authorList>
    </citation>
    <scope>NUCLEOTIDE SEQUENCE [LARGE SCALE GENOMIC DNA]</scope>
    <source>
        <strain evidence="2 3">2CP-C</strain>
    </source>
</reference>
<dbReference type="Proteomes" id="UP000001935">
    <property type="component" value="Chromosome"/>
</dbReference>
<evidence type="ECO:0000313" key="3">
    <source>
        <dbReference type="Proteomes" id="UP000001935"/>
    </source>
</evidence>
<dbReference type="RefSeq" id="WP_011419364.1">
    <property type="nucleotide sequence ID" value="NC_007760.1"/>
</dbReference>
<accession>Q2IMP7</accession>
<gene>
    <name evidence="2" type="ordered locus">Adeh_0305</name>
</gene>
<dbReference type="KEGG" id="ade:Adeh_0305"/>
<sequence length="379" mass="40427">MPRRPRLARLRAAALASLLAALAPAGAAALAPDAPLGAWTPGPLRGLSLDMPLEDARGVPSPIVDVRWVAANAWSVPTVLERGGDRVMVRLDAQTDVLQASVALPWRRAWVGAVAERLGTRVEARLLRTWGGWTDRPIEAWHGLVGSWNFQREAWSRDVVDVRLGRDDGRGIAVAGPRTALGDVAVRTALRIAGDGAGGPGRLALALRLDVKLPTGAPSRLGGSGSPDLGLGLAATWTPARWLTGHGMASLRAVGPLPRGAALRPRPLQAGIEASLVARLGDHLALILEDRLLAPSLGSHRWTLSPEVERPQASAWYALFRAHDQISAGLRAGEVTVYFSEDFTPGTRHARDAREGGQAWFYDSNAPDLALGVAWTRRL</sequence>
<keyword evidence="1" id="KW-0732">Signal</keyword>
<evidence type="ECO:0000313" key="2">
    <source>
        <dbReference type="EMBL" id="ABC80081.1"/>
    </source>
</evidence>
<name>Q2IMP7_ANADE</name>
<dbReference type="EMBL" id="CP000251">
    <property type="protein sequence ID" value="ABC80081.1"/>
    <property type="molecule type" value="Genomic_DNA"/>
</dbReference>
<proteinExistence type="predicted"/>
<feature type="signal peptide" evidence="1">
    <location>
        <begin position="1"/>
        <end position="27"/>
    </location>
</feature>
<dbReference type="AlphaFoldDB" id="Q2IMP7"/>
<protein>
    <recommendedName>
        <fullName evidence="4">DUF3187 family protein</fullName>
    </recommendedName>
</protein>
<dbReference type="HOGENOM" id="CLU_728906_0_0_7"/>
<evidence type="ECO:0008006" key="4">
    <source>
        <dbReference type="Google" id="ProtNLM"/>
    </source>
</evidence>